<dbReference type="InterPro" id="IPR001387">
    <property type="entry name" value="Cro/C1-type_HTH"/>
</dbReference>
<dbReference type="InterPro" id="IPR010982">
    <property type="entry name" value="Lambda_DNA-bd_dom_sf"/>
</dbReference>
<feature type="region of interest" description="Disordered" evidence="1">
    <location>
        <begin position="63"/>
        <end position="86"/>
    </location>
</feature>
<dbReference type="OrthoDB" id="887388at2"/>
<feature type="domain" description="HTH cro/C1-type" evidence="2">
    <location>
        <begin position="12"/>
        <end position="45"/>
    </location>
</feature>
<dbReference type="Proteomes" id="UP000183947">
    <property type="component" value="Unassembled WGS sequence"/>
</dbReference>
<keyword evidence="4" id="KW-1185">Reference proteome</keyword>
<organism evidence="3 4">
    <name type="scientific">Hymenobacter psychrotolerans DSM 18569</name>
    <dbReference type="NCBI Taxonomy" id="1121959"/>
    <lineage>
        <taxon>Bacteria</taxon>
        <taxon>Pseudomonadati</taxon>
        <taxon>Bacteroidota</taxon>
        <taxon>Cytophagia</taxon>
        <taxon>Cytophagales</taxon>
        <taxon>Hymenobacteraceae</taxon>
        <taxon>Hymenobacter</taxon>
    </lineage>
</organism>
<protein>
    <submittedName>
        <fullName evidence="3">Helix-turn-helix domain-containing protein</fullName>
    </submittedName>
</protein>
<evidence type="ECO:0000259" key="2">
    <source>
        <dbReference type="PROSITE" id="PS50943"/>
    </source>
</evidence>
<gene>
    <name evidence="3" type="ORF">SAMN02746009_01124</name>
</gene>
<dbReference type="Gene3D" id="1.10.260.40">
    <property type="entry name" value="lambda repressor-like DNA-binding domains"/>
    <property type="match status" value="1"/>
</dbReference>
<name>A0A1M6THT0_9BACT</name>
<dbReference type="AlphaFoldDB" id="A0A1M6THT0"/>
<dbReference type="Pfam" id="PF01381">
    <property type="entry name" value="HTH_3"/>
    <property type="match status" value="1"/>
</dbReference>
<dbReference type="STRING" id="1121959.SAMN02746009_01124"/>
<dbReference type="EMBL" id="FRAS01000004">
    <property type="protein sequence ID" value="SHK56612.1"/>
    <property type="molecule type" value="Genomic_DNA"/>
</dbReference>
<evidence type="ECO:0000313" key="3">
    <source>
        <dbReference type="EMBL" id="SHK56612.1"/>
    </source>
</evidence>
<proteinExistence type="predicted"/>
<accession>A0A1M6THT0</accession>
<dbReference type="CDD" id="cd00093">
    <property type="entry name" value="HTH_XRE"/>
    <property type="match status" value="1"/>
</dbReference>
<evidence type="ECO:0000313" key="4">
    <source>
        <dbReference type="Proteomes" id="UP000183947"/>
    </source>
</evidence>
<evidence type="ECO:0000256" key="1">
    <source>
        <dbReference type="SAM" id="MobiDB-lite"/>
    </source>
</evidence>
<dbReference type="GO" id="GO:0003677">
    <property type="term" value="F:DNA binding"/>
    <property type="evidence" value="ECO:0007669"/>
    <property type="project" value="InterPro"/>
</dbReference>
<dbReference type="RefSeq" id="WP_073281976.1">
    <property type="nucleotide sequence ID" value="NZ_FRAS01000004.1"/>
</dbReference>
<dbReference type="PROSITE" id="PS50943">
    <property type="entry name" value="HTH_CROC1"/>
    <property type="match status" value="1"/>
</dbReference>
<dbReference type="SUPFAM" id="SSF47413">
    <property type="entry name" value="lambda repressor-like DNA-binding domains"/>
    <property type="match status" value="1"/>
</dbReference>
<sequence length="185" mass="19964">MPRRARPSTHVIARLRDWFGLTQDELALYLGLSAPLVRDWETRRRPLTPAAVAALQPLLACLPPPAPDSATPPPTTSPSTTPPPEAGALRFRARQCRQQAAGLQAQAGRLQRQAVVAARWAEALPGLLAAPAPEPAHAAWQADWLRRRARPLPPEAATRWHLLTARAAALLLEAATLEALLPEAG</sequence>
<reference evidence="4" key="1">
    <citation type="submission" date="2016-11" db="EMBL/GenBank/DDBJ databases">
        <authorList>
            <person name="Varghese N."/>
            <person name="Submissions S."/>
        </authorList>
    </citation>
    <scope>NUCLEOTIDE SEQUENCE [LARGE SCALE GENOMIC DNA]</scope>
    <source>
        <strain evidence="4">DSM 18569</strain>
    </source>
</reference>
<feature type="compositionally biased region" description="Pro residues" evidence="1">
    <location>
        <begin position="63"/>
        <end position="85"/>
    </location>
</feature>